<dbReference type="PANTHER" id="PTHR44846">
    <property type="entry name" value="MANNOSYL-D-GLYCERATE TRANSPORT/METABOLISM SYSTEM REPRESSOR MNGR-RELATED"/>
    <property type="match status" value="1"/>
</dbReference>
<dbReference type="Pfam" id="PF00392">
    <property type="entry name" value="GntR"/>
    <property type="match status" value="1"/>
</dbReference>
<dbReference type="PANTHER" id="PTHR44846:SF1">
    <property type="entry name" value="MANNOSYL-D-GLYCERATE TRANSPORT_METABOLISM SYSTEM REPRESSOR MNGR-RELATED"/>
    <property type="match status" value="1"/>
</dbReference>
<dbReference type="InterPro" id="IPR028978">
    <property type="entry name" value="Chorismate_lyase_/UTRA_dom_sf"/>
</dbReference>
<feature type="domain" description="HTH gntR-type" evidence="4">
    <location>
        <begin position="10"/>
        <end position="78"/>
    </location>
</feature>
<dbReference type="InterPro" id="IPR011663">
    <property type="entry name" value="UTRA"/>
</dbReference>
<dbReference type="Gene3D" id="1.10.10.10">
    <property type="entry name" value="Winged helix-like DNA-binding domain superfamily/Winged helix DNA-binding domain"/>
    <property type="match status" value="1"/>
</dbReference>
<dbReference type="PRINTS" id="PR00035">
    <property type="entry name" value="HTHGNTR"/>
</dbReference>
<dbReference type="SUPFAM" id="SSF64288">
    <property type="entry name" value="Chorismate lyase-like"/>
    <property type="match status" value="1"/>
</dbReference>
<dbReference type="RefSeq" id="WP_136011975.1">
    <property type="nucleotide sequence ID" value="NZ_SRYE01000001.1"/>
</dbReference>
<accession>A0A4S2F306</accession>
<name>A0A4S2F306_9ACTN</name>
<organism evidence="5 6">
    <name type="scientific">Muricaecibacterium torontonense</name>
    <dbReference type="NCBI Taxonomy" id="3032871"/>
    <lineage>
        <taxon>Bacteria</taxon>
        <taxon>Bacillati</taxon>
        <taxon>Actinomycetota</taxon>
        <taxon>Coriobacteriia</taxon>
        <taxon>Coriobacteriales</taxon>
        <taxon>Atopobiaceae</taxon>
        <taxon>Muricaecibacterium</taxon>
    </lineage>
</organism>
<comment type="caution">
    <text evidence="5">The sequence shown here is derived from an EMBL/GenBank/DDBJ whole genome shotgun (WGS) entry which is preliminary data.</text>
</comment>
<keyword evidence="6" id="KW-1185">Reference proteome</keyword>
<evidence type="ECO:0000256" key="2">
    <source>
        <dbReference type="ARBA" id="ARBA00023125"/>
    </source>
</evidence>
<reference evidence="5 6" key="1">
    <citation type="submission" date="2019-04" db="EMBL/GenBank/DDBJ databases">
        <title>Microbes associate with the intestines of laboratory mice.</title>
        <authorList>
            <person name="Navarre W."/>
            <person name="Wong E."/>
            <person name="Huang K."/>
            <person name="Tropini C."/>
            <person name="Ng K."/>
            <person name="Yu B."/>
        </authorList>
    </citation>
    <scope>NUCLEOTIDE SEQUENCE [LARGE SCALE GENOMIC DNA]</scope>
    <source>
        <strain evidence="5 6">NM07_P-09</strain>
    </source>
</reference>
<dbReference type="Gene3D" id="3.40.1410.10">
    <property type="entry name" value="Chorismate lyase-like"/>
    <property type="match status" value="1"/>
</dbReference>
<dbReference type="GO" id="GO:0003677">
    <property type="term" value="F:DNA binding"/>
    <property type="evidence" value="ECO:0007669"/>
    <property type="project" value="UniProtKB-KW"/>
</dbReference>
<proteinExistence type="predicted"/>
<keyword evidence="2" id="KW-0238">DNA-binding</keyword>
<dbReference type="PROSITE" id="PS50949">
    <property type="entry name" value="HTH_GNTR"/>
    <property type="match status" value="1"/>
</dbReference>
<dbReference type="AlphaFoldDB" id="A0A4S2F306"/>
<dbReference type="OrthoDB" id="7363114at2"/>
<dbReference type="Pfam" id="PF07702">
    <property type="entry name" value="UTRA"/>
    <property type="match status" value="1"/>
</dbReference>
<keyword evidence="1" id="KW-0805">Transcription regulation</keyword>
<dbReference type="GO" id="GO:0045892">
    <property type="term" value="P:negative regulation of DNA-templated transcription"/>
    <property type="evidence" value="ECO:0007669"/>
    <property type="project" value="TreeGrafter"/>
</dbReference>
<dbReference type="EMBL" id="SRYE01000001">
    <property type="protein sequence ID" value="TGY63348.1"/>
    <property type="molecule type" value="Genomic_DNA"/>
</dbReference>
<evidence type="ECO:0000256" key="3">
    <source>
        <dbReference type="ARBA" id="ARBA00023163"/>
    </source>
</evidence>
<dbReference type="InterPro" id="IPR036390">
    <property type="entry name" value="WH_DNA-bd_sf"/>
</dbReference>
<evidence type="ECO:0000313" key="6">
    <source>
        <dbReference type="Proteomes" id="UP000310263"/>
    </source>
</evidence>
<evidence type="ECO:0000313" key="5">
    <source>
        <dbReference type="EMBL" id="TGY63348.1"/>
    </source>
</evidence>
<protein>
    <submittedName>
        <fullName evidence="5">GntR family transcriptional regulator</fullName>
    </submittedName>
</protein>
<dbReference type="InterPro" id="IPR000524">
    <property type="entry name" value="Tscrpt_reg_HTH_GntR"/>
</dbReference>
<dbReference type="InterPro" id="IPR036388">
    <property type="entry name" value="WH-like_DNA-bd_sf"/>
</dbReference>
<dbReference type="SMART" id="SM00866">
    <property type="entry name" value="UTRA"/>
    <property type="match status" value="1"/>
</dbReference>
<dbReference type="SUPFAM" id="SSF46785">
    <property type="entry name" value="Winged helix' DNA-binding domain"/>
    <property type="match status" value="1"/>
</dbReference>
<dbReference type="Proteomes" id="UP000310263">
    <property type="component" value="Unassembled WGS sequence"/>
</dbReference>
<dbReference type="InterPro" id="IPR050679">
    <property type="entry name" value="Bact_HTH_transcr_reg"/>
</dbReference>
<sequence length="245" mass="27577">MADFERSDNSLLYVQVADFVREKIYSHEWGVDERIPSEHELMAMLHLSRGTVQKGIRSLVDEGLLVQQRGRGTYVVQPIMARPTSNHLLSFAESMASQGIPYTTVVVESRVEPANKACAWALQIPRGTPYLYLARVRSVFGEPVMFIESHIAMSRCPGIEEVDFTAEGLFEAVARTSGQKIGYSNQVYSACVCGKRRAEWLQCDERSPALQMDQTVYLEDGTPFEWGSIWMPANRCVISSSTQRD</sequence>
<keyword evidence="3" id="KW-0804">Transcription</keyword>
<gene>
    <name evidence="5" type="ORF">E5334_02280</name>
</gene>
<evidence type="ECO:0000256" key="1">
    <source>
        <dbReference type="ARBA" id="ARBA00023015"/>
    </source>
</evidence>
<dbReference type="GO" id="GO:0003700">
    <property type="term" value="F:DNA-binding transcription factor activity"/>
    <property type="evidence" value="ECO:0007669"/>
    <property type="project" value="InterPro"/>
</dbReference>
<dbReference type="CDD" id="cd07377">
    <property type="entry name" value="WHTH_GntR"/>
    <property type="match status" value="1"/>
</dbReference>
<dbReference type="SMART" id="SM00345">
    <property type="entry name" value="HTH_GNTR"/>
    <property type="match status" value="1"/>
</dbReference>
<evidence type="ECO:0000259" key="4">
    <source>
        <dbReference type="PROSITE" id="PS50949"/>
    </source>
</evidence>